<name>A0AAE7BG42_9BACT</name>
<sequence>MEQKRIVDIWDRKENLCNRPVLANRDIEVIKKTQELFSITIGDAISGLMKGLYSYDEVLKQLRDEEYPTI</sequence>
<dbReference type="Proteomes" id="UP000503313">
    <property type="component" value="Chromosome"/>
</dbReference>
<dbReference type="AlphaFoldDB" id="A0AAE7BG42"/>
<accession>A0AAE7BG42</accession>
<evidence type="ECO:0000313" key="2">
    <source>
        <dbReference type="Proteomes" id="UP000503313"/>
    </source>
</evidence>
<organism evidence="1 2">
    <name type="scientific">Arcobacter defluvii</name>
    <dbReference type="NCBI Taxonomy" id="873191"/>
    <lineage>
        <taxon>Bacteria</taxon>
        <taxon>Pseudomonadati</taxon>
        <taxon>Campylobacterota</taxon>
        <taxon>Epsilonproteobacteria</taxon>
        <taxon>Campylobacterales</taxon>
        <taxon>Arcobacteraceae</taxon>
        <taxon>Arcobacter</taxon>
    </lineage>
</organism>
<dbReference type="KEGG" id="adz:ADFLV_1125"/>
<reference evidence="1 2" key="1">
    <citation type="submission" date="2020-05" db="EMBL/GenBank/DDBJ databases">
        <title>Complete genome sequencing of Campylobacter and Arcobacter type strains.</title>
        <authorList>
            <person name="Miller W.G."/>
            <person name="Yee E."/>
        </authorList>
    </citation>
    <scope>NUCLEOTIDE SEQUENCE [LARGE SCALE GENOMIC DNA]</scope>
    <source>
        <strain evidence="1 2">LMG 25694</strain>
    </source>
</reference>
<dbReference type="EMBL" id="CP053835">
    <property type="protein sequence ID" value="QKF77159.1"/>
    <property type="molecule type" value="Genomic_DNA"/>
</dbReference>
<dbReference type="RefSeq" id="WP_129011117.1">
    <property type="nucleotide sequence ID" value="NZ_CP053835.1"/>
</dbReference>
<gene>
    <name evidence="1" type="ORF">ADFLV_1125</name>
</gene>
<proteinExistence type="predicted"/>
<protein>
    <submittedName>
        <fullName evidence="1">Uncharacterized protein</fullName>
    </submittedName>
</protein>
<keyword evidence="2" id="KW-1185">Reference proteome</keyword>
<evidence type="ECO:0000313" key="1">
    <source>
        <dbReference type="EMBL" id="QKF77159.1"/>
    </source>
</evidence>